<feature type="binding site" evidence="8">
    <location>
        <position position="344"/>
    </location>
    <ligand>
        <name>Zn(2+)</name>
        <dbReference type="ChEBI" id="CHEBI:29105"/>
        <label>2</label>
    </ligand>
</feature>
<name>A0A366E775_9BACI</name>
<evidence type="ECO:0000256" key="3">
    <source>
        <dbReference type="ARBA" id="ARBA00022670"/>
    </source>
</evidence>
<dbReference type="Proteomes" id="UP000252254">
    <property type="component" value="Unassembled WGS sequence"/>
</dbReference>
<dbReference type="GO" id="GO:0006508">
    <property type="term" value="P:proteolysis"/>
    <property type="evidence" value="ECO:0007669"/>
    <property type="project" value="UniProtKB-KW"/>
</dbReference>
<feature type="active site" description="Proton acceptor" evidence="7">
    <location>
        <position position="243"/>
    </location>
</feature>
<dbReference type="PANTHER" id="PTHR32481:SF7">
    <property type="entry name" value="AMINOPEPTIDASE YHFE-RELATED"/>
    <property type="match status" value="1"/>
</dbReference>
<comment type="cofactor">
    <cofactor evidence="8">
        <name>a divalent metal cation</name>
        <dbReference type="ChEBI" id="CHEBI:60240"/>
    </cofactor>
    <text evidence="8">Binds 2 divalent metal cations per subunit.</text>
</comment>
<proteinExistence type="inferred from homology"/>
<dbReference type="InterPro" id="IPR051464">
    <property type="entry name" value="Peptidase_M42_aminopept"/>
</dbReference>
<evidence type="ECO:0000256" key="6">
    <source>
        <dbReference type="PIRNR" id="PIRNR001123"/>
    </source>
</evidence>
<accession>A0A366E775</accession>
<dbReference type="CDD" id="cd05657">
    <property type="entry name" value="M42_glucanase_like"/>
    <property type="match status" value="1"/>
</dbReference>
<sequence length="371" mass="41072">MSFKSNNAKILDRSNSKGETTLTMYPTINETKLLIKELVSIPSPSGNTKEVIQFVKNLLDDLGVTTKTNRKGGLIATVPGKDNAHHRMLTAHVDTLGAMVKEIKPNGRLKLDLIGGFRYNATEGEYCTIETAQGTTYTGTILMHQTSVHVYKDAGSAERNQENMEVRIDAKVENDQDVRALGMEVGDFVSFDPRVELTDNGFIKSRHLDDKASVAMLIQLLRRIKEENITLPYTTHFLISNNEEIGYGGNSNISPETVEYLAVDMGAMGDGQRTDEYTVSICAKDGSGPYHYGLRKQLVHLCETNNIPYKVDIYPYYASDASAAIHAGHDVIHGLIGPGIDASHAYERTHEESLLQTEKLLFNYVQSALVE</sequence>
<evidence type="ECO:0000256" key="4">
    <source>
        <dbReference type="ARBA" id="ARBA00022723"/>
    </source>
</evidence>
<dbReference type="AlphaFoldDB" id="A0A366E775"/>
<keyword evidence="3" id="KW-0645">Protease</keyword>
<gene>
    <name evidence="9" type="ORF">DES48_1055</name>
</gene>
<feature type="binding site" evidence="8">
    <location>
        <position position="92"/>
    </location>
    <ligand>
        <name>Zn(2+)</name>
        <dbReference type="ChEBI" id="CHEBI:29105"/>
        <label>1</label>
    </ligand>
</feature>
<feature type="binding site" evidence="8">
    <location>
        <position position="209"/>
    </location>
    <ligand>
        <name>Zn(2+)</name>
        <dbReference type="ChEBI" id="CHEBI:29105"/>
        <label>2</label>
    </ligand>
</feature>
<dbReference type="InterPro" id="IPR008007">
    <property type="entry name" value="Peptidase_M42"/>
</dbReference>
<dbReference type="STRING" id="200904.GCA_900168775_01291"/>
<organism evidence="9 10">
    <name type="scientific">Paraliobacillus ryukyuensis</name>
    <dbReference type="NCBI Taxonomy" id="200904"/>
    <lineage>
        <taxon>Bacteria</taxon>
        <taxon>Bacillati</taxon>
        <taxon>Bacillota</taxon>
        <taxon>Bacilli</taxon>
        <taxon>Bacillales</taxon>
        <taxon>Bacillaceae</taxon>
        <taxon>Paraliobacillus</taxon>
    </lineage>
</organism>
<evidence type="ECO:0000256" key="7">
    <source>
        <dbReference type="PIRSR" id="PIRSR001123-1"/>
    </source>
</evidence>
<dbReference type="GO" id="GO:0046872">
    <property type="term" value="F:metal ion binding"/>
    <property type="evidence" value="ECO:0007669"/>
    <property type="project" value="UniProtKB-UniRule"/>
</dbReference>
<dbReference type="Gene3D" id="3.40.630.10">
    <property type="entry name" value="Zn peptidases"/>
    <property type="match status" value="1"/>
</dbReference>
<evidence type="ECO:0000256" key="5">
    <source>
        <dbReference type="ARBA" id="ARBA00022801"/>
    </source>
</evidence>
<keyword evidence="5" id="KW-0378">Hydrolase</keyword>
<evidence type="ECO:0000256" key="2">
    <source>
        <dbReference type="ARBA" id="ARBA00022438"/>
    </source>
</evidence>
<comment type="similarity">
    <text evidence="1 6">Belongs to the peptidase M42 family.</text>
</comment>
<keyword evidence="2 9" id="KW-0031">Aminopeptidase</keyword>
<protein>
    <submittedName>
        <fullName evidence="9">Putative aminopeptidase FrvX</fullName>
    </submittedName>
</protein>
<dbReference type="GO" id="GO:0004177">
    <property type="term" value="F:aminopeptidase activity"/>
    <property type="evidence" value="ECO:0007669"/>
    <property type="project" value="UniProtKB-UniRule"/>
</dbReference>
<dbReference type="Pfam" id="PF05343">
    <property type="entry name" value="Peptidase_M42"/>
    <property type="match status" value="1"/>
</dbReference>
<dbReference type="SUPFAM" id="SSF53187">
    <property type="entry name" value="Zn-dependent exopeptidases"/>
    <property type="match status" value="1"/>
</dbReference>
<dbReference type="SUPFAM" id="SSF101821">
    <property type="entry name" value="Aminopeptidase/glucanase lid domain"/>
    <property type="match status" value="1"/>
</dbReference>
<feature type="binding site" evidence="8">
    <location>
        <position position="244"/>
    </location>
    <ligand>
        <name>Zn(2+)</name>
        <dbReference type="ChEBI" id="CHEBI:29105"/>
        <label>2</label>
    </ligand>
</feature>
<evidence type="ECO:0000313" key="9">
    <source>
        <dbReference type="EMBL" id="RBO98157.1"/>
    </source>
</evidence>
<dbReference type="EMBL" id="QNRI01000005">
    <property type="protein sequence ID" value="RBO98157.1"/>
    <property type="molecule type" value="Genomic_DNA"/>
</dbReference>
<dbReference type="PANTHER" id="PTHR32481">
    <property type="entry name" value="AMINOPEPTIDASE"/>
    <property type="match status" value="1"/>
</dbReference>
<dbReference type="Gene3D" id="2.40.30.40">
    <property type="entry name" value="Peptidase M42, domain 2"/>
    <property type="match status" value="1"/>
</dbReference>
<comment type="caution">
    <text evidence="9">The sequence shown here is derived from an EMBL/GenBank/DDBJ whole genome shotgun (WGS) entry which is preliminary data.</text>
</comment>
<keyword evidence="10" id="KW-1185">Reference proteome</keyword>
<feature type="binding site" evidence="8">
    <location>
        <position position="209"/>
    </location>
    <ligand>
        <name>Zn(2+)</name>
        <dbReference type="ChEBI" id="CHEBI:29105"/>
        <label>1</label>
    </ligand>
</feature>
<keyword evidence="4 8" id="KW-0479">Metal-binding</keyword>
<dbReference type="InterPro" id="IPR023367">
    <property type="entry name" value="Peptidase_M42_dom2"/>
</dbReference>
<evidence type="ECO:0000256" key="8">
    <source>
        <dbReference type="PIRSR" id="PIRSR001123-2"/>
    </source>
</evidence>
<feature type="binding site" evidence="8">
    <location>
        <position position="264"/>
    </location>
    <ligand>
        <name>Zn(2+)</name>
        <dbReference type="ChEBI" id="CHEBI:29105"/>
        <label>1</label>
    </ligand>
</feature>
<dbReference type="PIRSF" id="PIRSF001123">
    <property type="entry name" value="PepA_GA"/>
    <property type="match status" value="1"/>
</dbReference>
<evidence type="ECO:0000313" key="10">
    <source>
        <dbReference type="Proteomes" id="UP000252254"/>
    </source>
</evidence>
<reference evidence="9 10" key="1">
    <citation type="submission" date="2018-06" db="EMBL/GenBank/DDBJ databases">
        <title>Genomic Encyclopedia of Type Strains, Phase IV (KMG-IV): sequencing the most valuable type-strain genomes for metagenomic binning, comparative biology and taxonomic classification.</title>
        <authorList>
            <person name="Goeker M."/>
        </authorList>
    </citation>
    <scope>NUCLEOTIDE SEQUENCE [LARGE SCALE GENOMIC DNA]</scope>
    <source>
        <strain evidence="9 10">DSM 15140</strain>
    </source>
</reference>
<evidence type="ECO:0000256" key="1">
    <source>
        <dbReference type="ARBA" id="ARBA00006272"/>
    </source>
</evidence>